<feature type="region of interest" description="Disordered" evidence="20">
    <location>
        <begin position="542"/>
        <end position="666"/>
    </location>
</feature>
<comment type="function">
    <text evidence="16">Involved in autophagy. Regulates early events but also late events of autophagosome formation through direct interaction with Atg16L1. Required for the formation of the autophagosome-like double-membrane structure that surrounds the Salmonella-containing vacuole (SCV) during S.typhimurium infection and subsequent xenophagy. Involved in repair of DNA damage caused by ionizing radiation, which subsequently improves cell survival by decreasing apoptosis. Inhibits PTK2/FAK1 and PTK2B/PYK2 kinase activity, affecting their downstream signaling pathways. Plays a role as a modulator of TGF-beta-signaling by restricting substrate specificity of RNF111. Functions as a DNA-binding transcription factor. Is a potent regulator of the RB1 pathway through induction of RB1 expression. Plays a crucial role in muscular differentiation. Plays an indispensable role in fetal hematopoiesis and in the regulation of neuronal homeostasis.</text>
</comment>
<keyword evidence="8" id="KW-0653">Protein transport</keyword>
<dbReference type="GO" id="GO:0000422">
    <property type="term" value="P:autophagy of mitochondrion"/>
    <property type="evidence" value="ECO:0007669"/>
    <property type="project" value="TreeGrafter"/>
</dbReference>
<dbReference type="FunFam" id="3.10.20.90:FF:000049">
    <property type="entry name" value="RB1-inducible coiled-coil protein 1 isoform X1"/>
    <property type="match status" value="1"/>
</dbReference>
<keyword evidence="14" id="KW-0539">Nucleus</keyword>
<organism evidence="23 24">
    <name type="scientific">Tetragonisca angustula</name>
    <dbReference type="NCBI Taxonomy" id="166442"/>
    <lineage>
        <taxon>Eukaryota</taxon>
        <taxon>Metazoa</taxon>
        <taxon>Ecdysozoa</taxon>
        <taxon>Arthropoda</taxon>
        <taxon>Hexapoda</taxon>
        <taxon>Insecta</taxon>
        <taxon>Pterygota</taxon>
        <taxon>Neoptera</taxon>
        <taxon>Endopterygota</taxon>
        <taxon>Hymenoptera</taxon>
        <taxon>Apocrita</taxon>
        <taxon>Aculeata</taxon>
        <taxon>Apoidea</taxon>
        <taxon>Anthophila</taxon>
        <taxon>Apidae</taxon>
        <taxon>Tetragonisca</taxon>
    </lineage>
</organism>
<accession>A0AAW1AFS9</accession>
<evidence type="ECO:0000256" key="18">
    <source>
        <dbReference type="ARBA" id="ARBA00080154"/>
    </source>
</evidence>
<evidence type="ECO:0000256" key="14">
    <source>
        <dbReference type="ARBA" id="ARBA00023242"/>
    </source>
</evidence>
<evidence type="ECO:0000313" key="23">
    <source>
        <dbReference type="EMBL" id="KAK9308805.1"/>
    </source>
</evidence>
<feature type="compositionally biased region" description="Low complexity" evidence="20">
    <location>
        <begin position="728"/>
        <end position="745"/>
    </location>
</feature>
<evidence type="ECO:0000256" key="3">
    <source>
        <dbReference type="ARBA" id="ARBA00004371"/>
    </source>
</evidence>
<proteinExistence type="predicted"/>
<gene>
    <name evidence="23" type="ORF">QLX08_001395</name>
</gene>
<evidence type="ECO:0000259" key="21">
    <source>
        <dbReference type="Pfam" id="PF04108"/>
    </source>
</evidence>
<feature type="compositionally biased region" description="Low complexity" evidence="20">
    <location>
        <begin position="646"/>
        <end position="659"/>
    </location>
</feature>
<evidence type="ECO:0000256" key="16">
    <source>
        <dbReference type="ARBA" id="ARBA00053494"/>
    </source>
</evidence>
<feature type="region of interest" description="Disordered" evidence="20">
    <location>
        <begin position="700"/>
        <end position="745"/>
    </location>
</feature>
<evidence type="ECO:0000256" key="19">
    <source>
        <dbReference type="SAM" id="Coils"/>
    </source>
</evidence>
<keyword evidence="6" id="KW-0963">Cytoplasm</keyword>
<keyword evidence="11 19" id="KW-0175">Coiled coil</keyword>
<evidence type="ECO:0000256" key="17">
    <source>
        <dbReference type="ARBA" id="ARBA00069790"/>
    </source>
</evidence>
<keyword evidence="15" id="KW-0131">Cell cycle</keyword>
<dbReference type="GO" id="GO:0005764">
    <property type="term" value="C:lysosome"/>
    <property type="evidence" value="ECO:0007669"/>
    <property type="project" value="UniProtKB-SubCell"/>
</dbReference>
<feature type="domain" description="Autophagy protein ATG17-like" evidence="21">
    <location>
        <begin position="120"/>
        <end position="475"/>
    </location>
</feature>
<feature type="domain" description="Autophagy-related protein 11 C-terminal" evidence="22">
    <location>
        <begin position="1285"/>
        <end position="1385"/>
    </location>
</feature>
<evidence type="ECO:0000259" key="22">
    <source>
        <dbReference type="Pfam" id="PF10377"/>
    </source>
</evidence>
<feature type="region of interest" description="Disordered" evidence="20">
    <location>
        <begin position="1225"/>
        <end position="1267"/>
    </location>
</feature>
<evidence type="ECO:0000256" key="1">
    <source>
        <dbReference type="ARBA" id="ARBA00004123"/>
    </source>
</evidence>
<evidence type="ECO:0000256" key="5">
    <source>
        <dbReference type="ARBA" id="ARBA00022448"/>
    </source>
</evidence>
<dbReference type="GO" id="GO:1990316">
    <property type="term" value="C:Atg1/ULK1 kinase complex"/>
    <property type="evidence" value="ECO:0007669"/>
    <property type="project" value="TreeGrafter"/>
</dbReference>
<dbReference type="GO" id="GO:0034727">
    <property type="term" value="P:piecemeal microautophagy of the nucleus"/>
    <property type="evidence" value="ECO:0007669"/>
    <property type="project" value="TreeGrafter"/>
</dbReference>
<keyword evidence="24" id="KW-1185">Reference proteome</keyword>
<evidence type="ECO:0000256" key="7">
    <source>
        <dbReference type="ARBA" id="ARBA00022553"/>
    </source>
</evidence>
<protein>
    <recommendedName>
        <fullName evidence="17">RB1-inducible coiled-coil protein 1</fullName>
    </recommendedName>
    <alternativeName>
        <fullName evidence="18">FAK family kinase-interacting protein of 200 kDa</fullName>
    </alternativeName>
</protein>
<evidence type="ECO:0000256" key="20">
    <source>
        <dbReference type="SAM" id="MobiDB-lite"/>
    </source>
</evidence>
<feature type="compositionally biased region" description="Low complexity" evidence="20">
    <location>
        <begin position="1247"/>
        <end position="1257"/>
    </location>
</feature>
<dbReference type="InterPro" id="IPR019460">
    <property type="entry name" value="Atg11_C"/>
</dbReference>
<name>A0AAW1AFS9_9HYME</name>
<keyword evidence="9" id="KW-0072">Autophagy</keyword>
<keyword evidence="5" id="KW-0813">Transport</keyword>
<feature type="coiled-coil region" evidence="19">
    <location>
        <begin position="893"/>
        <end position="996"/>
    </location>
</feature>
<dbReference type="EMBL" id="JAWNGG020000017">
    <property type="protein sequence ID" value="KAK9308805.1"/>
    <property type="molecule type" value="Genomic_DNA"/>
</dbReference>
<feature type="compositionally biased region" description="Basic and acidic residues" evidence="20">
    <location>
        <begin position="547"/>
        <end position="569"/>
    </location>
</feature>
<evidence type="ECO:0000256" key="2">
    <source>
        <dbReference type="ARBA" id="ARBA00004329"/>
    </source>
</evidence>
<evidence type="ECO:0000256" key="10">
    <source>
        <dbReference type="ARBA" id="ARBA00023015"/>
    </source>
</evidence>
<keyword evidence="12" id="KW-0804">Transcription</keyword>
<comment type="subcellular location">
    <subcellularLocation>
        <location evidence="4">Cytoplasm</location>
        <location evidence="4">Cytosol</location>
    </subcellularLocation>
    <subcellularLocation>
        <location evidence="3">Lysosome</location>
    </subcellularLocation>
    <subcellularLocation>
        <location evidence="1">Nucleus</location>
    </subcellularLocation>
    <subcellularLocation>
        <location evidence="2">Preautophagosomal structure</location>
    </subcellularLocation>
</comment>
<dbReference type="Pfam" id="PF04108">
    <property type="entry name" value="ATG17_like"/>
    <property type="match status" value="1"/>
</dbReference>
<sequence>MLYIFHVDTGTTITFDIKFALQSVAQLKEAIERECGVVAAHQVLLMSGGESLEPNARVCSYSAGTDTNPIYLFSKAAIESHHPPTPSIDYGCDIDLQNQIDASLAMPATYQTLISRAQLAQQCCGLAREQTRICERLVHDQHLQQQGWAAVVANLEDITQMFQSRADLLQQSFAVYLSERQQHMELLQNFSGDLSTLAKIPILPALRAQAEGLLSPDDQPSQSEKDTDGREEVLSLLRWISAKDNQSSLEQVAEQCSRGLEQFDEKVMEALKAEVKAAIDSANKQDMKEIKGLGERLFALEQLMTQTKRLVHEQGELAQGFLQNQSRANNLGDASVLPDLCTSHRRQLIVMLHNHNKLRDIRRRCTKAKEELSVNIYHRLKWIMYVENKMMEVDGKLVMYHESLKRLRRHLEVLQQIHLAPQMYMNAVAEVVRRRTFSQAFLVWASNLACQLLTVHSEELARRREFQSKFDGHFLNTLFPGLEDTPPPFATQAPSVFDSGLPKLTAEDMESLRSQLPDLALTISSPDLNSITQFFLSKSLTEASTDGNKEKDSTSMRVDVAAKDQERTRAPMLFDRGGFESETDTEEFEKIGQGATDSKPESYDGAKQMRQKQLEVGASRSVSPASSTSTNVSPLNSKVADLTNRSSSSSEPGSFHFPSLSVSERPAQLSPLTECAENGESSSCLLHRAAANGLSKYHETPSTTMAEEPNSLSPNPSSSLSRSAMCDGQQQQRQQQLSGSGGSSPSIGVCATDFMGTEFYMDESLPSSLSEHPVDGQHQAIVSLLQENLGNTREEVERLSSILKTMKAVVYEALRTVRQELAVLRDRTNEQQTIFSKMAEQVREALSLYSRECDRRLREREQELTVDHELEMADVKKLIQSRDEEICTLKRNLVEKEAELAEHERLIATMRQKLENEQTEMRDLQTHLHQQLEETLEQARADKETAVKKANDERFIEIASLTNSVAQSQKRIQELEESLNQACSEQQRMVKEATEKLQMEYKSELQSLRGRFKLMTASTMESSPSDSSLEKIDRPDFSDLVMTQTTQEKKLEKSVTMDERMDYVAKLIHDLRLATQTIEEKDRKMEMYRRRELALTEECKRYKSTIRRLKDSENFKNVLVEAGLHKEHSGDEQLDMSQSSLEEEPKSLETEKDEVEVSESKKVRLEPSNDPSCLSRRLEVLENENKRMNAELQSLRDSKETADTKIENLEADKVRLEIELVKERSRSFSTPDTLPSSGSREKDMNDSVAVVSESSSSQDATTSPKPQRPCGCITCFTHIKKKMDKIATKLAELGHITVTSCDPGDNVLLFWDETHRTYTFYQESTTLHFLDPKSTSALDLIWNPDESSKSAQSIVEVASKEYCHAIKIDNRYRVPRGTKFYRVRAVKPAGDGAAMLASVQEE</sequence>
<dbReference type="Pfam" id="PF10377">
    <property type="entry name" value="ATG11"/>
    <property type="match status" value="1"/>
</dbReference>
<dbReference type="InterPro" id="IPR045326">
    <property type="entry name" value="ATG17-like_dom"/>
</dbReference>
<dbReference type="GO" id="GO:0015031">
    <property type="term" value="P:protein transport"/>
    <property type="evidence" value="ECO:0007669"/>
    <property type="project" value="UniProtKB-KW"/>
</dbReference>
<reference evidence="23 24" key="1">
    <citation type="submission" date="2024-05" db="EMBL/GenBank/DDBJ databases">
        <title>The nuclear and mitochondrial genome assemblies of Tetragonisca angustula (Apidae: Meliponini), a tiny yet remarkable pollinator in the Neotropics.</title>
        <authorList>
            <person name="Ferrari R."/>
            <person name="Ricardo P.C."/>
            <person name="Dias F.C."/>
            <person name="Araujo N.S."/>
            <person name="Soares D.O."/>
            <person name="Zhou Q.-S."/>
            <person name="Zhu C.-D."/>
            <person name="Coutinho L."/>
            <person name="Airas M.C."/>
            <person name="Batista T.M."/>
        </authorList>
    </citation>
    <scope>NUCLEOTIDE SEQUENCE [LARGE SCALE GENOMIC DNA]</scope>
    <source>
        <strain evidence="23">ASF017062</strain>
        <tissue evidence="23">Abdomen</tissue>
    </source>
</reference>
<evidence type="ECO:0000256" key="15">
    <source>
        <dbReference type="ARBA" id="ARBA00023306"/>
    </source>
</evidence>
<evidence type="ECO:0000256" key="11">
    <source>
        <dbReference type="ARBA" id="ARBA00023054"/>
    </source>
</evidence>
<dbReference type="GO" id="GO:0008285">
    <property type="term" value="P:negative regulation of cell population proliferation"/>
    <property type="evidence" value="ECO:0007669"/>
    <property type="project" value="UniProtKB-ARBA"/>
</dbReference>
<keyword evidence="13" id="KW-0458">Lysosome</keyword>
<feature type="region of interest" description="Disordered" evidence="20">
    <location>
        <begin position="1124"/>
        <end position="1171"/>
    </location>
</feature>
<evidence type="ECO:0000256" key="6">
    <source>
        <dbReference type="ARBA" id="ARBA00022490"/>
    </source>
</evidence>
<dbReference type="GO" id="GO:0000045">
    <property type="term" value="P:autophagosome assembly"/>
    <property type="evidence" value="ECO:0007669"/>
    <property type="project" value="InterPro"/>
</dbReference>
<dbReference type="GO" id="GO:0061723">
    <property type="term" value="P:glycophagy"/>
    <property type="evidence" value="ECO:0007669"/>
    <property type="project" value="TreeGrafter"/>
</dbReference>
<dbReference type="PANTHER" id="PTHR13222:SF1">
    <property type="entry name" value="RB1-INDUCIBLE COILED-COIL PROTEIN 1"/>
    <property type="match status" value="1"/>
</dbReference>
<dbReference type="GO" id="GO:0019901">
    <property type="term" value="F:protein kinase binding"/>
    <property type="evidence" value="ECO:0007669"/>
    <property type="project" value="UniProtKB-ARBA"/>
</dbReference>
<evidence type="ECO:0000256" key="8">
    <source>
        <dbReference type="ARBA" id="ARBA00022927"/>
    </source>
</evidence>
<dbReference type="GO" id="GO:0031090">
    <property type="term" value="C:organelle membrane"/>
    <property type="evidence" value="ECO:0007669"/>
    <property type="project" value="UniProtKB-ARBA"/>
</dbReference>
<dbReference type="InterPro" id="IPR040040">
    <property type="entry name" value="ATG11"/>
</dbReference>
<evidence type="ECO:0000313" key="24">
    <source>
        <dbReference type="Proteomes" id="UP001432146"/>
    </source>
</evidence>
<keyword evidence="10" id="KW-0805">Transcription regulation</keyword>
<evidence type="ECO:0000256" key="4">
    <source>
        <dbReference type="ARBA" id="ARBA00004514"/>
    </source>
</evidence>
<feature type="compositionally biased region" description="Polar residues" evidence="20">
    <location>
        <begin position="1227"/>
        <end position="1238"/>
    </location>
</feature>
<dbReference type="GO" id="GO:0005829">
    <property type="term" value="C:cytosol"/>
    <property type="evidence" value="ECO:0007669"/>
    <property type="project" value="UniProtKB-SubCell"/>
</dbReference>
<evidence type="ECO:0000256" key="13">
    <source>
        <dbReference type="ARBA" id="ARBA00023228"/>
    </source>
</evidence>
<dbReference type="PANTHER" id="PTHR13222">
    <property type="entry name" value="RB1-INDUCIBLE COILED-COIL"/>
    <property type="match status" value="1"/>
</dbReference>
<dbReference type="GO" id="GO:0061709">
    <property type="term" value="P:reticulophagy"/>
    <property type="evidence" value="ECO:0007669"/>
    <property type="project" value="TreeGrafter"/>
</dbReference>
<dbReference type="GO" id="GO:0005634">
    <property type="term" value="C:nucleus"/>
    <property type="evidence" value="ECO:0007669"/>
    <property type="project" value="UniProtKB-SubCell"/>
</dbReference>
<dbReference type="GO" id="GO:0034517">
    <property type="term" value="P:ribophagy"/>
    <property type="evidence" value="ECO:0007669"/>
    <property type="project" value="TreeGrafter"/>
</dbReference>
<dbReference type="GO" id="GO:0034045">
    <property type="term" value="C:phagophore assembly site membrane"/>
    <property type="evidence" value="ECO:0007669"/>
    <property type="project" value="TreeGrafter"/>
</dbReference>
<feature type="compositionally biased region" description="Low complexity" evidence="20">
    <location>
        <begin position="709"/>
        <end position="721"/>
    </location>
</feature>
<evidence type="ECO:0000256" key="12">
    <source>
        <dbReference type="ARBA" id="ARBA00023163"/>
    </source>
</evidence>
<dbReference type="CDD" id="cd17060">
    <property type="entry name" value="Ubl_RB1CC1"/>
    <property type="match status" value="1"/>
</dbReference>
<dbReference type="Proteomes" id="UP001432146">
    <property type="component" value="Unassembled WGS sequence"/>
</dbReference>
<comment type="caution">
    <text evidence="23">The sequence shown here is derived from an EMBL/GenBank/DDBJ whole genome shotgun (WGS) entry which is preliminary data.</text>
</comment>
<keyword evidence="7" id="KW-0597">Phosphoprotein</keyword>
<feature type="compositionally biased region" description="Low complexity" evidence="20">
    <location>
        <begin position="618"/>
        <end position="634"/>
    </location>
</feature>
<feature type="coiled-coil region" evidence="19">
    <location>
        <begin position="1071"/>
        <end position="1098"/>
    </location>
</feature>
<evidence type="ECO:0000256" key="9">
    <source>
        <dbReference type="ARBA" id="ARBA00023006"/>
    </source>
</evidence>
<dbReference type="Gene3D" id="3.10.20.90">
    <property type="entry name" value="Phosphatidylinositol 3-kinase Catalytic Subunit, Chain A, domain 1"/>
    <property type="match status" value="1"/>
</dbReference>
<feature type="compositionally biased region" description="Basic and acidic residues" evidence="20">
    <location>
        <begin position="1158"/>
        <end position="1167"/>
    </location>
</feature>
<dbReference type="GO" id="GO:0060090">
    <property type="term" value="F:molecular adaptor activity"/>
    <property type="evidence" value="ECO:0007669"/>
    <property type="project" value="TreeGrafter"/>
</dbReference>